<protein>
    <submittedName>
        <fullName evidence="2">Uncharacterized protein</fullName>
    </submittedName>
</protein>
<organism evidence="2 3">
    <name type="scientific">Pandoravirus inopinatum</name>
    <dbReference type="NCBI Taxonomy" id="1605721"/>
    <lineage>
        <taxon>Viruses</taxon>
        <taxon>Pandoravirus</taxon>
    </lineage>
</organism>
<name>A0A0B5JBY4_9VIRU</name>
<dbReference type="GeneID" id="23463463"/>
<proteinExistence type="predicted"/>
<feature type="compositionally biased region" description="Low complexity" evidence="1">
    <location>
        <begin position="99"/>
        <end position="108"/>
    </location>
</feature>
<evidence type="ECO:0000313" key="2">
    <source>
        <dbReference type="EMBL" id="AJF98546.1"/>
    </source>
</evidence>
<dbReference type="EMBL" id="KP136319">
    <property type="protein sequence ID" value="AJF98546.1"/>
    <property type="molecule type" value="Genomic_DNA"/>
</dbReference>
<reference evidence="2 3" key="1">
    <citation type="journal article" date="2015" name="Parasitol. Res.">
        <title>Viruses in close associations with free-living amoebae.</title>
        <authorList>
            <person name="Scheid P."/>
        </authorList>
    </citation>
    <scope>NUCLEOTIDE SEQUENCE [LARGE SCALE GENOMIC DNA]</scope>
    <source>
        <strain evidence="2">KlaHel</strain>
    </source>
</reference>
<feature type="compositionally biased region" description="Low complexity" evidence="1">
    <location>
        <begin position="11"/>
        <end position="25"/>
    </location>
</feature>
<accession>A0A0B5JBY4</accession>
<dbReference type="Proteomes" id="UP000202511">
    <property type="component" value="Segment"/>
</dbReference>
<dbReference type="KEGG" id="vg:23463463"/>
<dbReference type="RefSeq" id="YP_009120781.1">
    <property type="nucleotide sequence ID" value="NC_026440.1"/>
</dbReference>
<sequence length="149" mass="16573">MKTCRCHARQRSPPSSSRASWRARSTVGWHRHADTGCAPRKIGAKAWVSFAAPWPLASPRPTRPMAPTGHASLRTCRMPWREAQATDARGSTFFKEKNNNTNNNANNTIMQHKKKPRWTVARSLPALYLSLDSAEGPHCLAKDGLSKSL</sequence>
<evidence type="ECO:0000256" key="1">
    <source>
        <dbReference type="SAM" id="MobiDB-lite"/>
    </source>
</evidence>
<feature type="compositionally biased region" description="Basic residues" evidence="1">
    <location>
        <begin position="1"/>
        <end position="10"/>
    </location>
</feature>
<evidence type="ECO:0000313" key="3">
    <source>
        <dbReference type="Proteomes" id="UP000202511"/>
    </source>
</evidence>
<feature type="region of interest" description="Disordered" evidence="1">
    <location>
        <begin position="93"/>
        <end position="116"/>
    </location>
</feature>
<feature type="region of interest" description="Disordered" evidence="1">
    <location>
        <begin position="1"/>
        <end position="35"/>
    </location>
</feature>